<feature type="transmembrane region" description="Helical" evidence="1">
    <location>
        <begin position="230"/>
        <end position="249"/>
    </location>
</feature>
<dbReference type="AlphaFoldDB" id="A0A1G8YTI9"/>
<dbReference type="STRING" id="137658.SAMN05216186_10486"/>
<keyword evidence="1" id="KW-0812">Transmembrane</keyword>
<dbReference type="EMBL" id="FNFD01000004">
    <property type="protein sequence ID" value="SDK05395.1"/>
    <property type="molecule type" value="Genomic_DNA"/>
</dbReference>
<evidence type="ECO:0000256" key="1">
    <source>
        <dbReference type="SAM" id="Phobius"/>
    </source>
</evidence>
<feature type="transmembrane region" description="Helical" evidence="1">
    <location>
        <begin position="366"/>
        <end position="388"/>
    </location>
</feature>
<name>A0A1G8YTI9_9PSED</name>
<feature type="transmembrane region" description="Helical" evidence="1">
    <location>
        <begin position="66"/>
        <end position="87"/>
    </location>
</feature>
<keyword evidence="1" id="KW-0472">Membrane</keyword>
<organism evidence="3 4">
    <name type="scientific">Pseudomonas indica</name>
    <dbReference type="NCBI Taxonomy" id="137658"/>
    <lineage>
        <taxon>Bacteria</taxon>
        <taxon>Pseudomonadati</taxon>
        <taxon>Pseudomonadota</taxon>
        <taxon>Gammaproteobacteria</taxon>
        <taxon>Pseudomonadales</taxon>
        <taxon>Pseudomonadaceae</taxon>
        <taxon>Pseudomonas</taxon>
    </lineage>
</organism>
<feature type="transmembrane region" description="Helical" evidence="1">
    <location>
        <begin position="150"/>
        <end position="173"/>
    </location>
</feature>
<proteinExistence type="predicted"/>
<dbReference type="InterPro" id="IPR046303">
    <property type="entry name" value="DUF6418"/>
</dbReference>
<dbReference type="Proteomes" id="UP000198706">
    <property type="component" value="Unassembled WGS sequence"/>
</dbReference>
<keyword evidence="1" id="KW-1133">Transmembrane helix</keyword>
<keyword evidence="4" id="KW-1185">Reference proteome</keyword>
<reference evidence="3 4" key="1">
    <citation type="submission" date="2016-10" db="EMBL/GenBank/DDBJ databases">
        <authorList>
            <person name="de Groot N.N."/>
        </authorList>
    </citation>
    <scope>NUCLEOTIDE SEQUENCE [LARGE SCALE GENOMIC DNA]</scope>
    <source>
        <strain evidence="3 4">JCM 21544</strain>
    </source>
</reference>
<evidence type="ECO:0000259" key="2">
    <source>
        <dbReference type="Pfam" id="PF19982"/>
    </source>
</evidence>
<dbReference type="Pfam" id="PF19982">
    <property type="entry name" value="DUF6418"/>
    <property type="match status" value="1"/>
</dbReference>
<sequence>MIIYFVLVFLLLVFLGGCLFHQNVSFLYVQSLFWFFGFVGFVSVAYLEAFDVYIIEQFKYSHFNGAAIFLFFLMFTHFVGGATWARFRRGDLSGGYSKYGLVPAWEPILIGCVSLLVLTLLYVNVLISSPPPLFQDGYIDRFEYIQGTSLWWVIAPMGVVAVPLPILLGWLFLVSKRHFFPFFLTLLYLLYLALIGQKFGGFILSFFLVSLPLVCEKAFFLRLSLFLKKALLPVLVVFIISLSMVYYHYTRYSLSDEFGGPLGLLAYRILGLQGHTFWGAYDLFVREPFLYFNPAGLWDGMENVMLLISPDIADGMIERGVRFTFGYFASLVVHLGVFAFPAALIFGVLHSAIAIRVVKAVLERDLIGYFLLANMLVMYNGFISMGSLSGLLNLKLLFLLLLLLGVTGLRWAMSGARGGVRGWS</sequence>
<protein>
    <recommendedName>
        <fullName evidence="2">DUF6418 domain-containing protein</fullName>
    </recommendedName>
</protein>
<feature type="domain" description="DUF6418" evidence="2">
    <location>
        <begin position="296"/>
        <end position="400"/>
    </location>
</feature>
<evidence type="ECO:0000313" key="3">
    <source>
        <dbReference type="EMBL" id="SDK05395.1"/>
    </source>
</evidence>
<feature type="transmembrane region" description="Helical" evidence="1">
    <location>
        <begin position="325"/>
        <end position="354"/>
    </location>
</feature>
<feature type="transmembrane region" description="Helical" evidence="1">
    <location>
        <begin position="107"/>
        <end position="129"/>
    </location>
</feature>
<feature type="transmembrane region" description="Helical" evidence="1">
    <location>
        <begin position="179"/>
        <end position="209"/>
    </location>
</feature>
<feature type="transmembrane region" description="Helical" evidence="1">
    <location>
        <begin position="30"/>
        <end position="54"/>
    </location>
</feature>
<accession>A0A1G8YTI9</accession>
<dbReference type="RefSeq" id="WP_139198544.1">
    <property type="nucleotide sequence ID" value="NZ_FNFD01000004.1"/>
</dbReference>
<gene>
    <name evidence="3" type="ORF">SAMN05216186_10486</name>
</gene>
<evidence type="ECO:0000313" key="4">
    <source>
        <dbReference type="Proteomes" id="UP000198706"/>
    </source>
</evidence>
<feature type="transmembrane region" description="Helical" evidence="1">
    <location>
        <begin position="394"/>
        <end position="413"/>
    </location>
</feature>